<dbReference type="InterPro" id="IPR015421">
    <property type="entry name" value="PyrdxlP-dep_Trfase_major"/>
</dbReference>
<dbReference type="GO" id="GO:0004069">
    <property type="term" value="F:L-aspartate:2-oxoglutarate aminotransferase activity"/>
    <property type="evidence" value="ECO:0007669"/>
    <property type="project" value="InterPro"/>
</dbReference>
<accession>A0A1G9S327</accession>
<dbReference type="CDD" id="cd00609">
    <property type="entry name" value="AAT_like"/>
    <property type="match status" value="1"/>
</dbReference>
<dbReference type="SUPFAM" id="SSF53383">
    <property type="entry name" value="PLP-dependent transferases"/>
    <property type="match status" value="1"/>
</dbReference>
<evidence type="ECO:0000313" key="1">
    <source>
        <dbReference type="EMBL" id="SDM29876.1"/>
    </source>
</evidence>
<proteinExistence type="predicted"/>
<reference evidence="1 2" key="1">
    <citation type="submission" date="2016-10" db="EMBL/GenBank/DDBJ databases">
        <authorList>
            <person name="de Groot N.N."/>
        </authorList>
    </citation>
    <scope>NUCLEOTIDE SEQUENCE [LARGE SCALE GENOMIC DNA]</scope>
    <source>
        <strain evidence="1 2">DSM 1736</strain>
    </source>
</reference>
<dbReference type="OrthoDB" id="9802328at2"/>
<dbReference type="AlphaFoldDB" id="A0A1G9S327"/>
<dbReference type="Gene3D" id="3.90.1150.10">
    <property type="entry name" value="Aspartate Aminotransferase, domain 1"/>
    <property type="match status" value="1"/>
</dbReference>
<dbReference type="Proteomes" id="UP000214880">
    <property type="component" value="Unassembled WGS sequence"/>
</dbReference>
<sequence>MTQLAQTNELTLRDQYTFLVRSYEKFQAQKLKLNMARGIPCQEQLDLSNGLFDCTGPGDYKTGNGVDCRNYGGIEGIPEVRELCAELLETDPQQVLVGGNSSLNLMFDLIAHAMFYPLPGGSRAWGKLPAVKFLCPSPGYDRHFAICEHLGIEMIPVNYRQDGPDMDQIEALVAADPAIKGIWCVPKYSNPLGITYSDTVIRRLAALPAKAGDFRIFYDNAYNVHHLTATPARLLNILDACKQAGHPDRVFVFGSTSKMTFPGAGIAMLASSDANLNWLKKKIGIQTIGPDKLNQLRQVRFFRNRAGIEAHMQKHAAIIKPKFDLVLTTLTAELAGKSLASWSNPQGGYFISLDTLPGCAKQVVAKAAAAGVVLTPAGATFPYGRDPEDKNIRLSPTFPSLPELKKAMQLLTLCIQLVSIEQELA</sequence>
<dbReference type="PANTHER" id="PTHR43799:SF1">
    <property type="entry name" value="ASPARTATE AMINOTRANSFERASE"/>
    <property type="match status" value="1"/>
</dbReference>
<dbReference type="InterPro" id="IPR024551">
    <property type="entry name" value="AspAT_Ic"/>
</dbReference>
<dbReference type="InterPro" id="IPR015422">
    <property type="entry name" value="PyrdxlP-dep_Trfase_small"/>
</dbReference>
<dbReference type="PANTHER" id="PTHR43799">
    <property type="entry name" value="AMINOTRANSFERASE, PUTATIVE-RELATED"/>
    <property type="match status" value="1"/>
</dbReference>
<name>A0A1G9S327_9FIRM</name>
<dbReference type="Gene3D" id="3.40.640.10">
    <property type="entry name" value="Type I PLP-dependent aspartate aminotransferase-like (Major domain)"/>
    <property type="match status" value="1"/>
</dbReference>
<keyword evidence="2" id="KW-1185">Reference proteome</keyword>
<dbReference type="GO" id="GO:0003677">
    <property type="term" value="F:DNA binding"/>
    <property type="evidence" value="ECO:0007669"/>
    <property type="project" value="UniProtKB-KW"/>
</dbReference>
<keyword evidence="1" id="KW-0808">Transferase</keyword>
<dbReference type="EMBL" id="FNHB01000003">
    <property type="protein sequence ID" value="SDM29876.1"/>
    <property type="molecule type" value="Genomic_DNA"/>
</dbReference>
<gene>
    <name evidence="1" type="ORF">SAMN04488502_103192</name>
</gene>
<dbReference type="STRING" id="146817.SAMN04488502_103192"/>
<keyword evidence="1" id="KW-0032">Aminotransferase</keyword>
<evidence type="ECO:0000313" key="2">
    <source>
        <dbReference type="Proteomes" id="UP000214880"/>
    </source>
</evidence>
<organism evidence="1 2">
    <name type="scientific">Dendrosporobacter quercicolus</name>
    <dbReference type="NCBI Taxonomy" id="146817"/>
    <lineage>
        <taxon>Bacteria</taxon>
        <taxon>Bacillati</taxon>
        <taxon>Bacillota</taxon>
        <taxon>Negativicutes</taxon>
        <taxon>Selenomonadales</taxon>
        <taxon>Sporomusaceae</taxon>
        <taxon>Dendrosporobacter</taxon>
    </lineage>
</organism>
<protein>
    <submittedName>
        <fullName evidence="1">DNA-binding transcriptional regulator, MocR family, contains an aminotransferase domain</fullName>
    </submittedName>
</protein>
<dbReference type="Pfam" id="PF12897">
    <property type="entry name" value="Asp_aminotransf"/>
    <property type="match status" value="1"/>
</dbReference>
<keyword evidence="1" id="KW-0238">DNA-binding</keyword>
<dbReference type="RefSeq" id="WP_092071733.1">
    <property type="nucleotide sequence ID" value="NZ_FNHB01000003.1"/>
</dbReference>
<dbReference type="InterPro" id="IPR015424">
    <property type="entry name" value="PyrdxlP-dep_Trfase"/>
</dbReference>